<evidence type="ECO:0000313" key="7">
    <source>
        <dbReference type="Proteomes" id="UP000217257"/>
    </source>
</evidence>
<protein>
    <submittedName>
        <fullName evidence="6">HYR domain-containing protein</fullName>
    </submittedName>
</protein>
<dbReference type="PROSITE" id="PS50825">
    <property type="entry name" value="HYR"/>
    <property type="match status" value="1"/>
</dbReference>
<name>A0A250IVE7_9BACT</name>
<feature type="domain" description="HYR" evidence="5">
    <location>
        <begin position="514"/>
        <end position="592"/>
    </location>
</feature>
<proteinExistence type="predicted"/>
<reference evidence="6 7" key="1">
    <citation type="submission" date="2017-06" db="EMBL/GenBank/DDBJ databases">
        <title>Sequencing and comparative analysis of myxobacterial genomes.</title>
        <authorList>
            <person name="Rupp O."/>
            <person name="Goesmann A."/>
            <person name="Sogaard-Andersen L."/>
        </authorList>
    </citation>
    <scope>NUCLEOTIDE SEQUENCE [LARGE SCALE GENOMIC DNA]</scope>
    <source>
        <strain evidence="6 7">DSM 52655</strain>
    </source>
</reference>
<dbReference type="EMBL" id="CP022098">
    <property type="protein sequence ID" value="ATB35212.1"/>
    <property type="molecule type" value="Genomic_DNA"/>
</dbReference>
<keyword evidence="3" id="KW-1015">Disulfide bond</keyword>
<evidence type="ECO:0000259" key="5">
    <source>
        <dbReference type="PROSITE" id="PS50825"/>
    </source>
</evidence>
<sequence>MCPMPPPPSPRRSSGACVRLGLSLCLLSWLSLGTACVSYSWEDEPLVPPRSGPTPPGGLPSTGNPSTPQPAPPTPGKTPALGGFVVVTGDDADDLWHCEGSLCGGLFPSLFREALSRSRTGGQGILAIGVNGEQALTAFESWNDPAQGGPGALVTHVRSTEDISRVDFSRYAFVYLPSAQQHTLGGLTARQIGALNERQPDLSRFVNERGGSLIALTQAGVTGGWGFLPLPLTTRDTEFDFAQPTQELTAFAPSLTSAELSHKSFHNVFTGPSGYSGLRVLAVNDEVYHPDKGLPVMLGGSAIVLTAEDCADGRDNDGDGAVDGEDPDCQVCGNGRVDPGEACDDGNTVGGDGCGASCQNENHAPEVTCRDATVCTDPGLCVATSPTGLATATDADGDEISWDTHPLGPYAPGVHGLCVTASDGRKIDSCWSNVTVRDCEAPRFTCPADFTVECSAEGSAPVSPPEVGATDNCGVARVTRPEGGTLPLGTHELVYTATDSAGNTATCAPKVTVVDSRPPSVACPAPITTECTGRNSAWVTPGAAHATDSCTEAALSGPEADFYPLGVNTVRYTARDGSGNEASCTSTIQVVDQTPPTVDVTPPEPLWPVDQKYRTLRLEDCITVYDRCSGGLTQTGATGGITCVSSDEPKGSEPDVVFVDATTVKVRVDREAEGDGRVYSLHFEVRDAAGNVTRGLCPVGVPLERGGAPVHDSGEQWRTCRSEGGAPAWKPLVSKAR</sequence>
<feature type="region of interest" description="Disordered" evidence="4">
    <location>
        <begin position="46"/>
        <end position="80"/>
    </location>
</feature>
<organism evidence="6 7">
    <name type="scientific">Cystobacter fuscus</name>
    <dbReference type="NCBI Taxonomy" id="43"/>
    <lineage>
        <taxon>Bacteria</taxon>
        <taxon>Pseudomonadati</taxon>
        <taxon>Myxococcota</taxon>
        <taxon>Myxococcia</taxon>
        <taxon>Myxococcales</taxon>
        <taxon>Cystobacterineae</taxon>
        <taxon>Archangiaceae</taxon>
        <taxon>Cystobacter</taxon>
    </lineage>
</organism>
<keyword evidence="1" id="KW-0732">Signal</keyword>
<feature type="compositionally biased region" description="Pro residues" evidence="4">
    <location>
        <begin position="67"/>
        <end position="76"/>
    </location>
</feature>
<feature type="compositionally biased region" description="Pro residues" evidence="4">
    <location>
        <begin position="46"/>
        <end position="58"/>
    </location>
</feature>
<evidence type="ECO:0000256" key="4">
    <source>
        <dbReference type="SAM" id="MobiDB-lite"/>
    </source>
</evidence>
<gene>
    <name evidence="6" type="ORF">CYFUS_000624</name>
</gene>
<evidence type="ECO:0000256" key="1">
    <source>
        <dbReference type="ARBA" id="ARBA00022729"/>
    </source>
</evidence>
<dbReference type="Gene3D" id="2.60.40.10">
    <property type="entry name" value="Immunoglobulins"/>
    <property type="match status" value="1"/>
</dbReference>
<accession>A0A250IVE7</accession>
<evidence type="ECO:0000313" key="6">
    <source>
        <dbReference type="EMBL" id="ATB35212.1"/>
    </source>
</evidence>
<dbReference type="KEGG" id="cfus:CYFUS_000624"/>
<dbReference type="InterPro" id="IPR003410">
    <property type="entry name" value="HYR_dom"/>
</dbReference>
<dbReference type="Proteomes" id="UP000217257">
    <property type="component" value="Chromosome"/>
</dbReference>
<dbReference type="PANTHER" id="PTHR24273">
    <property type="entry name" value="FI04643P-RELATED"/>
    <property type="match status" value="1"/>
</dbReference>
<dbReference type="AlphaFoldDB" id="A0A250IVE7"/>
<evidence type="ECO:0000256" key="3">
    <source>
        <dbReference type="ARBA" id="ARBA00023157"/>
    </source>
</evidence>
<dbReference type="InterPro" id="IPR011936">
    <property type="entry name" value="Myxo_disulph_rpt"/>
</dbReference>
<dbReference type="NCBIfam" id="TIGR02232">
    <property type="entry name" value="myxo_disulf_rpt"/>
    <property type="match status" value="1"/>
</dbReference>
<evidence type="ECO:0000256" key="2">
    <source>
        <dbReference type="ARBA" id="ARBA00022737"/>
    </source>
</evidence>
<keyword evidence="2" id="KW-0677">Repeat</keyword>
<dbReference type="InterPro" id="IPR013783">
    <property type="entry name" value="Ig-like_fold"/>
</dbReference>
<dbReference type="PANTHER" id="PTHR24273:SF32">
    <property type="entry name" value="HYALIN"/>
    <property type="match status" value="1"/>
</dbReference>
<dbReference type="Pfam" id="PF02494">
    <property type="entry name" value="HYR"/>
    <property type="match status" value="2"/>
</dbReference>